<dbReference type="RefSeq" id="WP_241688657.1">
    <property type="nucleotide sequence ID" value="NZ_CP026520.1"/>
</dbReference>
<dbReference type="InterPro" id="IPR002941">
    <property type="entry name" value="DNA_methylase_N4/N6"/>
</dbReference>
<dbReference type="Pfam" id="PF01555">
    <property type="entry name" value="N6_N4_Mtase"/>
    <property type="match status" value="1"/>
</dbReference>
<feature type="domain" description="DNA methylase N-4/N-6" evidence="5">
    <location>
        <begin position="28"/>
        <end position="238"/>
    </location>
</feature>
<dbReference type="Proteomes" id="UP001527202">
    <property type="component" value="Unassembled WGS sequence"/>
</dbReference>
<evidence type="ECO:0000259" key="5">
    <source>
        <dbReference type="Pfam" id="PF01555"/>
    </source>
</evidence>
<evidence type="ECO:0000313" key="6">
    <source>
        <dbReference type="EMBL" id="MCY9599828.1"/>
    </source>
</evidence>
<dbReference type="EC" id="2.1.1.-" evidence="4"/>
<evidence type="ECO:0000313" key="7">
    <source>
        <dbReference type="Proteomes" id="UP001527202"/>
    </source>
</evidence>
<dbReference type="InterPro" id="IPR029063">
    <property type="entry name" value="SAM-dependent_MTases_sf"/>
</dbReference>
<reference evidence="6 7" key="1">
    <citation type="submission" date="2022-05" db="EMBL/GenBank/DDBJ databases">
        <title>Genome Sequencing of Bee-Associated Microbes.</title>
        <authorList>
            <person name="Dunlap C."/>
        </authorList>
    </citation>
    <scope>NUCLEOTIDE SEQUENCE [LARGE SCALE GENOMIC DNA]</scope>
    <source>
        <strain evidence="6 7">NRRL B-23120</strain>
    </source>
</reference>
<dbReference type="GeneID" id="95376105"/>
<keyword evidence="7" id="KW-1185">Reference proteome</keyword>
<keyword evidence="3" id="KW-0680">Restriction system</keyword>
<dbReference type="InterPro" id="IPR001091">
    <property type="entry name" value="RM_Methyltransferase"/>
</dbReference>
<keyword evidence="2" id="KW-0808">Transferase</keyword>
<accession>A0ABT4FMT7</accession>
<dbReference type="Gene3D" id="3.40.50.150">
    <property type="entry name" value="Vaccinia Virus protein VP39"/>
    <property type="match status" value="1"/>
</dbReference>
<gene>
    <name evidence="6" type="ORF">M5X16_29185</name>
</gene>
<name>A0ABT4FMT7_9BACL</name>
<organism evidence="6 7">
    <name type="scientific">Paenibacillus chitinolyticus</name>
    <dbReference type="NCBI Taxonomy" id="79263"/>
    <lineage>
        <taxon>Bacteria</taxon>
        <taxon>Bacillati</taxon>
        <taxon>Bacillota</taxon>
        <taxon>Bacilli</taxon>
        <taxon>Bacillales</taxon>
        <taxon>Paenibacillaceae</taxon>
        <taxon>Paenibacillus</taxon>
    </lineage>
</organism>
<dbReference type="SUPFAM" id="SSF53335">
    <property type="entry name" value="S-adenosyl-L-methionine-dependent methyltransferases"/>
    <property type="match status" value="1"/>
</dbReference>
<sequence length="246" mass="28313">MKLLELNKIYNVDCLGENGLSLINNKSIDLILCDLPYGTTRNKWDSIIPLDVLWRHYKRIIKDNGAIVLTAQTPFDKVLGNSNLDWLRYEWIWEKTTATGHLNAKKMPMKAHENVLVFYKNLPTYNPQKTIGHKPVNSYTKHQDDGSNYGKTTIGICGGGSTERYPRSVLKFSTDKQKLAIHPTQKPVDLFRYFIRTYTNKGDIVLDNASGSGTTAVACLEEERNYICFEKEREYWEKSIERVSKK</sequence>
<comment type="caution">
    <text evidence="6">The sequence shown here is derived from an EMBL/GenBank/DDBJ whole genome shotgun (WGS) entry which is preliminary data.</text>
</comment>
<keyword evidence="1" id="KW-0489">Methyltransferase</keyword>
<dbReference type="EMBL" id="JAMDMJ010000055">
    <property type="protein sequence ID" value="MCY9599828.1"/>
    <property type="molecule type" value="Genomic_DNA"/>
</dbReference>
<evidence type="ECO:0000256" key="4">
    <source>
        <dbReference type="RuleBase" id="RU362026"/>
    </source>
</evidence>
<proteinExistence type="inferred from homology"/>
<evidence type="ECO:0000256" key="1">
    <source>
        <dbReference type="ARBA" id="ARBA00022603"/>
    </source>
</evidence>
<dbReference type="PRINTS" id="PR00508">
    <property type="entry name" value="S21N4MTFRASE"/>
</dbReference>
<evidence type="ECO:0000256" key="3">
    <source>
        <dbReference type="ARBA" id="ARBA00022747"/>
    </source>
</evidence>
<protein>
    <recommendedName>
        <fullName evidence="4">Methyltransferase</fullName>
        <ecNumber evidence="4">2.1.1.-</ecNumber>
    </recommendedName>
</protein>
<comment type="similarity">
    <text evidence="4">Belongs to the N(4)/N(6)-methyltransferase family.</text>
</comment>
<evidence type="ECO:0000256" key="2">
    <source>
        <dbReference type="ARBA" id="ARBA00022679"/>
    </source>
</evidence>